<dbReference type="EC" id="3.-.-.-" evidence="5"/>
<dbReference type="Proteomes" id="UP001366060">
    <property type="component" value="Unassembled WGS sequence"/>
</dbReference>
<dbReference type="PANTHER" id="PTHR34216">
    <property type="match status" value="1"/>
</dbReference>
<comment type="subcellular location">
    <subcellularLocation>
        <location evidence="1">Secreted</location>
    </subcellularLocation>
</comment>
<dbReference type="EMBL" id="JBAKBA010000003">
    <property type="protein sequence ID" value="MEL0657905.1"/>
    <property type="molecule type" value="Genomic_DNA"/>
</dbReference>
<dbReference type="Pfam" id="PF01522">
    <property type="entry name" value="Polysacc_deac_1"/>
    <property type="match status" value="1"/>
</dbReference>
<dbReference type="Gene3D" id="3.20.20.370">
    <property type="entry name" value="Glycoside hydrolase/deacetylase"/>
    <property type="match status" value="1"/>
</dbReference>
<gene>
    <name evidence="5" type="ORF">V6255_02035</name>
</gene>
<dbReference type="GO" id="GO:0016787">
    <property type="term" value="F:hydrolase activity"/>
    <property type="evidence" value="ECO:0007669"/>
    <property type="project" value="UniProtKB-KW"/>
</dbReference>
<evidence type="ECO:0000256" key="3">
    <source>
        <dbReference type="SAM" id="Phobius"/>
    </source>
</evidence>
<dbReference type="SUPFAM" id="SSF88713">
    <property type="entry name" value="Glycoside hydrolase/deacetylase"/>
    <property type="match status" value="1"/>
</dbReference>
<proteinExistence type="predicted"/>
<accession>A0ABU9H7Q6</accession>
<dbReference type="InterPro" id="IPR051398">
    <property type="entry name" value="Polysacch_Deacetylase"/>
</dbReference>
<keyword evidence="2" id="KW-0732">Signal</keyword>
<name>A0ABU9H7Q6_9GAMM</name>
<protein>
    <submittedName>
        <fullName evidence="5">Polysaccharide deacetylase family protein</fullName>
        <ecNumber evidence="5">3.-.-.-</ecNumber>
    </submittedName>
</protein>
<evidence type="ECO:0000256" key="1">
    <source>
        <dbReference type="ARBA" id="ARBA00004613"/>
    </source>
</evidence>
<keyword evidence="3" id="KW-0472">Membrane</keyword>
<organism evidence="5 6">
    <name type="scientific">Psychromonas arctica</name>
    <dbReference type="NCBI Taxonomy" id="168275"/>
    <lineage>
        <taxon>Bacteria</taxon>
        <taxon>Pseudomonadati</taxon>
        <taxon>Pseudomonadota</taxon>
        <taxon>Gammaproteobacteria</taxon>
        <taxon>Alteromonadales</taxon>
        <taxon>Psychromonadaceae</taxon>
        <taxon>Psychromonas</taxon>
    </lineage>
</organism>
<evidence type="ECO:0000259" key="4">
    <source>
        <dbReference type="Pfam" id="PF01522"/>
    </source>
</evidence>
<evidence type="ECO:0000256" key="2">
    <source>
        <dbReference type="ARBA" id="ARBA00022729"/>
    </source>
</evidence>
<dbReference type="InterPro" id="IPR002509">
    <property type="entry name" value="NODB_dom"/>
</dbReference>
<dbReference type="RefSeq" id="WP_341626653.1">
    <property type="nucleotide sequence ID" value="NZ_JBAKBA010000003.1"/>
</dbReference>
<dbReference type="InterPro" id="IPR011330">
    <property type="entry name" value="Glyco_hydro/deAcase_b/a-brl"/>
</dbReference>
<dbReference type="CDD" id="cd10918">
    <property type="entry name" value="CE4_NodB_like_5s_6s"/>
    <property type="match status" value="1"/>
</dbReference>
<keyword evidence="3" id="KW-1133">Transmembrane helix</keyword>
<comment type="caution">
    <text evidence="5">The sequence shown here is derived from an EMBL/GenBank/DDBJ whole genome shotgun (WGS) entry which is preliminary data.</text>
</comment>
<feature type="transmembrane region" description="Helical" evidence="3">
    <location>
        <begin position="7"/>
        <end position="24"/>
    </location>
</feature>
<evidence type="ECO:0000313" key="5">
    <source>
        <dbReference type="EMBL" id="MEL0657905.1"/>
    </source>
</evidence>
<evidence type="ECO:0000313" key="6">
    <source>
        <dbReference type="Proteomes" id="UP001366060"/>
    </source>
</evidence>
<dbReference type="PANTHER" id="PTHR34216:SF3">
    <property type="entry name" value="POLY-BETA-1,6-N-ACETYL-D-GLUCOSAMINE N-DEACETYLASE"/>
    <property type="match status" value="1"/>
</dbReference>
<keyword evidence="3" id="KW-0812">Transmembrane</keyword>
<keyword evidence="6" id="KW-1185">Reference proteome</keyword>
<feature type="domain" description="NodB homology" evidence="4">
    <location>
        <begin position="92"/>
        <end position="297"/>
    </location>
</feature>
<sequence>MPILKTIILRLIFNLGIFSFFHYIHRKKITILYAHSIVKSSDINSSLWQPLRTQHNTDELTFTLSTLSKRYQFISLSTAIKILKKEIKPINNALVITLDDGYLNNIKASGPIFSKFNIHPAIFVSSEHTEKNIPFWFDRLDYALQQIKEDGFSTQILGESFMFDCTSRKRLTTSYSDFRRRIKLQFNDDQIMRNYLDTLSTSIEMHTGKALKDVINDDIYAQIASWKELKSATERFNFEIGSHTINHARIGLLNENDIDIELSHSKRTIEYKLQLACNTFCYPDNSYKDTAETLVKKYYQCALTTDPGLNKVGDNMIQFKRMNLPTGTNQYKILYKISALKLSLQNTILG</sequence>
<keyword evidence="5" id="KW-0378">Hydrolase</keyword>
<reference evidence="5 6" key="1">
    <citation type="submission" date="2024-02" db="EMBL/GenBank/DDBJ databases">
        <title>Bacteria isolated from the canopy kelp, Nereocystis luetkeana.</title>
        <authorList>
            <person name="Pfister C.A."/>
            <person name="Younker I.T."/>
            <person name="Light S.H."/>
        </authorList>
    </citation>
    <scope>NUCLEOTIDE SEQUENCE [LARGE SCALE GENOMIC DNA]</scope>
    <source>
        <strain evidence="5 6">TI.2.07</strain>
    </source>
</reference>